<evidence type="ECO:0000313" key="3">
    <source>
        <dbReference type="Proteomes" id="UP001549167"/>
    </source>
</evidence>
<comment type="caution">
    <text evidence="2">The sequence shown here is derived from an EMBL/GenBank/DDBJ whole genome shotgun (WGS) entry which is preliminary data.</text>
</comment>
<evidence type="ECO:0000256" key="1">
    <source>
        <dbReference type="SAM" id="Phobius"/>
    </source>
</evidence>
<keyword evidence="1" id="KW-0812">Transmembrane</keyword>
<sequence length="85" mass="9740">MTIFLYVLVLIASVIAFIMMGLDKYYAKQGHWRIAERSLWMIALVGGAPGSWFGMITFRHKTKHAIFQYGMPALTIGWMIVLLFV</sequence>
<dbReference type="InterPro" id="IPR012156">
    <property type="entry name" value="Cold_shock_CspA"/>
</dbReference>
<keyword evidence="1" id="KW-0472">Membrane</keyword>
<dbReference type="PIRSF" id="PIRSF002599">
    <property type="entry name" value="Cold_shock_A"/>
    <property type="match status" value="1"/>
</dbReference>
<protein>
    <submittedName>
        <fullName evidence="2">Uncharacterized membrane protein YsdA (DUF1294 family)</fullName>
    </submittedName>
</protein>
<accession>A0ABV2KV69</accession>
<keyword evidence="3" id="KW-1185">Reference proteome</keyword>
<feature type="transmembrane region" description="Helical" evidence="1">
    <location>
        <begin position="6"/>
        <end position="27"/>
    </location>
</feature>
<feature type="transmembrane region" description="Helical" evidence="1">
    <location>
        <begin position="66"/>
        <end position="84"/>
    </location>
</feature>
<feature type="transmembrane region" description="Helical" evidence="1">
    <location>
        <begin position="39"/>
        <end position="60"/>
    </location>
</feature>
<organism evidence="2 3">
    <name type="scientific">Alkalibacillus flavidus</name>
    <dbReference type="NCBI Taxonomy" id="546021"/>
    <lineage>
        <taxon>Bacteria</taxon>
        <taxon>Bacillati</taxon>
        <taxon>Bacillota</taxon>
        <taxon>Bacilli</taxon>
        <taxon>Bacillales</taxon>
        <taxon>Bacillaceae</taxon>
        <taxon>Alkalibacillus</taxon>
    </lineage>
</organism>
<dbReference type="InterPro" id="IPR010718">
    <property type="entry name" value="DUF1294"/>
</dbReference>
<dbReference type="EMBL" id="JBEPMX010000002">
    <property type="protein sequence ID" value="MET3682605.1"/>
    <property type="molecule type" value="Genomic_DNA"/>
</dbReference>
<dbReference type="Proteomes" id="UP001549167">
    <property type="component" value="Unassembled WGS sequence"/>
</dbReference>
<evidence type="ECO:0000313" key="2">
    <source>
        <dbReference type="EMBL" id="MET3682605.1"/>
    </source>
</evidence>
<name>A0ABV2KV69_9BACI</name>
<proteinExistence type="predicted"/>
<dbReference type="Pfam" id="PF06961">
    <property type="entry name" value="DUF1294"/>
    <property type="match status" value="1"/>
</dbReference>
<dbReference type="RefSeq" id="WP_354219219.1">
    <property type="nucleotide sequence ID" value="NZ_JBEPMX010000002.1"/>
</dbReference>
<gene>
    <name evidence="2" type="ORF">ABID56_000686</name>
</gene>
<keyword evidence="1" id="KW-1133">Transmembrane helix</keyword>
<reference evidence="2 3" key="1">
    <citation type="submission" date="2024-06" db="EMBL/GenBank/DDBJ databases">
        <title>Genomic Encyclopedia of Type Strains, Phase IV (KMG-IV): sequencing the most valuable type-strain genomes for metagenomic binning, comparative biology and taxonomic classification.</title>
        <authorList>
            <person name="Goeker M."/>
        </authorList>
    </citation>
    <scope>NUCLEOTIDE SEQUENCE [LARGE SCALE GENOMIC DNA]</scope>
    <source>
        <strain evidence="2 3">DSM 23520</strain>
    </source>
</reference>